<keyword evidence="2" id="KW-0479">Metal-binding</keyword>
<evidence type="ECO:0000313" key="6">
    <source>
        <dbReference type="EMBL" id="AAT43899.1"/>
    </source>
</evidence>
<dbReference type="PANTHER" id="PTHR11228:SF7">
    <property type="entry name" value="PQQA PEPTIDE CYCLASE"/>
    <property type="match status" value="1"/>
</dbReference>
<sequence length="336" mass="38840">MAIAKPVLGRTIKRKIHSIGGRKTPFIAGHKLLYTCNLRCEMCPFWRRPDERLLSLSEEIKMMDALVEADVSFMGFEGGEPLLRNDLPEILKESHKRFHTSMVTNGWLLKSRIKSISNYLDYLFVSIDGLEDTHDRQRGIPGSFKRAVDGIKEAKRYLPVSMSTTITENNLDSIFDLMELARSIDVSVNLQVSYNYSTADKISPEREKLHDLLIKLKEMKKSGYPIVNSYEYFDAVINSWYNNIPWVCKPWSTINIDPLGNIVMPCYVLNEYSGKYKVWEVNIKELWNSYDWGQYESCNKCSLSCYLEPSLFSWKKPSMIQERIINGIGSYIASMF</sequence>
<dbReference type="CDD" id="cd01335">
    <property type="entry name" value="Radical_SAM"/>
    <property type="match status" value="1"/>
</dbReference>
<dbReference type="eggNOG" id="arCOG00938">
    <property type="taxonomic scope" value="Archaea"/>
</dbReference>
<dbReference type="EMBL" id="AE017261">
    <property type="protein sequence ID" value="AAT43899.1"/>
    <property type="molecule type" value="Genomic_DNA"/>
</dbReference>
<dbReference type="SFLD" id="SFLDG01067">
    <property type="entry name" value="SPASM/twitch_domain_containing"/>
    <property type="match status" value="1"/>
</dbReference>
<proteinExistence type="predicted"/>
<dbReference type="InterPro" id="IPR022563">
    <property type="entry name" value="DUF3463"/>
</dbReference>
<keyword evidence="3" id="KW-0408">Iron</keyword>
<dbReference type="HOGENOM" id="CLU_009273_4_5_2"/>
<dbReference type="SFLD" id="SFLDS00029">
    <property type="entry name" value="Radical_SAM"/>
    <property type="match status" value="1"/>
</dbReference>
<name>Q6KZF3_PICTO</name>
<organism evidence="6 7">
    <name type="scientific">Picrophilus torridus (strain ATCC 700027 / DSM 9790 / JCM 10055 / NBRC 100828 / KAW 2/3)</name>
    <dbReference type="NCBI Taxonomy" id="1122961"/>
    <lineage>
        <taxon>Archaea</taxon>
        <taxon>Methanobacteriati</taxon>
        <taxon>Thermoplasmatota</taxon>
        <taxon>Thermoplasmata</taxon>
        <taxon>Thermoplasmatales</taxon>
        <taxon>Picrophilaceae</taxon>
        <taxon>Picrophilus</taxon>
    </lineage>
</organism>
<evidence type="ECO:0000256" key="4">
    <source>
        <dbReference type="ARBA" id="ARBA00023014"/>
    </source>
</evidence>
<evidence type="ECO:0000256" key="1">
    <source>
        <dbReference type="ARBA" id="ARBA00022691"/>
    </source>
</evidence>
<dbReference type="InterPro" id="IPR013785">
    <property type="entry name" value="Aldolase_TIM"/>
</dbReference>
<dbReference type="InterPro" id="IPR050377">
    <property type="entry name" value="Radical_SAM_PqqE_MftC-like"/>
</dbReference>
<dbReference type="SUPFAM" id="SSF102114">
    <property type="entry name" value="Radical SAM enzymes"/>
    <property type="match status" value="1"/>
</dbReference>
<dbReference type="InterPro" id="IPR007197">
    <property type="entry name" value="rSAM"/>
</dbReference>
<dbReference type="Gene3D" id="3.20.20.70">
    <property type="entry name" value="Aldolase class I"/>
    <property type="match status" value="1"/>
</dbReference>
<dbReference type="AlphaFoldDB" id="Q6KZF3"/>
<evidence type="ECO:0000256" key="3">
    <source>
        <dbReference type="ARBA" id="ARBA00023004"/>
    </source>
</evidence>
<dbReference type="GO" id="GO:0006783">
    <property type="term" value="P:heme biosynthetic process"/>
    <property type="evidence" value="ECO:0007669"/>
    <property type="project" value="TreeGrafter"/>
</dbReference>
<dbReference type="PATRIC" id="fig|263820.9.peg.1365"/>
<evidence type="ECO:0000256" key="2">
    <source>
        <dbReference type="ARBA" id="ARBA00022723"/>
    </source>
</evidence>
<dbReference type="PROSITE" id="PS51918">
    <property type="entry name" value="RADICAL_SAM"/>
    <property type="match status" value="1"/>
</dbReference>
<dbReference type="InterPro" id="IPR023863">
    <property type="entry name" value="rSAM_PTO1314"/>
</dbReference>
<dbReference type="OrthoDB" id="5620at2157"/>
<dbReference type="PANTHER" id="PTHR11228">
    <property type="entry name" value="RADICAL SAM DOMAIN PROTEIN"/>
    <property type="match status" value="1"/>
</dbReference>
<dbReference type="Pfam" id="PF04055">
    <property type="entry name" value="Radical_SAM"/>
    <property type="match status" value="1"/>
</dbReference>
<dbReference type="GO" id="GO:0046872">
    <property type="term" value="F:metal ion binding"/>
    <property type="evidence" value="ECO:0007669"/>
    <property type="project" value="UniProtKB-KW"/>
</dbReference>
<dbReference type="Proteomes" id="UP000000438">
    <property type="component" value="Chromosome"/>
</dbReference>
<evidence type="ECO:0000259" key="5">
    <source>
        <dbReference type="PROSITE" id="PS51918"/>
    </source>
</evidence>
<dbReference type="PaxDb" id="263820-PTO1314"/>
<dbReference type="InterPro" id="IPR058240">
    <property type="entry name" value="rSAM_sf"/>
</dbReference>
<gene>
    <name evidence="6" type="ordered locus">PTO1314</name>
</gene>
<dbReference type="NCBIfam" id="TIGR03961">
    <property type="entry name" value="rSAM_PTO1314"/>
    <property type="match status" value="1"/>
</dbReference>
<dbReference type="STRING" id="263820.PTO1314"/>
<accession>Q6KZF3</accession>
<protein>
    <submittedName>
        <fullName evidence="6">Coenzyme PQQ synthesis protein E</fullName>
    </submittedName>
</protein>
<keyword evidence="4" id="KW-0411">Iron-sulfur</keyword>
<feature type="domain" description="Radical SAM core" evidence="5">
    <location>
        <begin position="19"/>
        <end position="225"/>
    </location>
</feature>
<evidence type="ECO:0000313" key="7">
    <source>
        <dbReference type="Proteomes" id="UP000000438"/>
    </source>
</evidence>
<dbReference type="GO" id="GO:0003824">
    <property type="term" value="F:catalytic activity"/>
    <property type="evidence" value="ECO:0007669"/>
    <property type="project" value="InterPro"/>
</dbReference>
<dbReference type="InParanoid" id="Q6KZF3"/>
<dbReference type="GeneID" id="2844340"/>
<dbReference type="GO" id="GO:0051536">
    <property type="term" value="F:iron-sulfur cluster binding"/>
    <property type="evidence" value="ECO:0007669"/>
    <property type="project" value="UniProtKB-KW"/>
</dbReference>
<dbReference type="Pfam" id="PF11946">
    <property type="entry name" value="DUF3463"/>
    <property type="match status" value="1"/>
</dbReference>
<reference evidence="6 7" key="1">
    <citation type="journal article" date="2004" name="Proc. Natl. Acad. Sci. U.S.A.">
        <title>Genome sequence of Picrophilus torridus and its implications for life around pH 0.</title>
        <authorList>
            <person name="Futterer O."/>
            <person name="Angelov A."/>
            <person name="Liesegang H."/>
            <person name="Gottschalk G."/>
            <person name="Schleper C."/>
            <person name="Schepers B."/>
            <person name="Dock C."/>
            <person name="Antranikian G."/>
            <person name="Liebl W."/>
        </authorList>
    </citation>
    <scope>NUCLEOTIDE SEQUENCE [LARGE SCALE GENOMIC DNA]</scope>
    <source>
        <strain evidence="7">ATCC 700027 / DSM 9790 / JCM 10055 / NBRC 100828</strain>
    </source>
</reference>
<dbReference type="KEGG" id="pto:PTO1314"/>
<dbReference type="RefSeq" id="WP_011178115.1">
    <property type="nucleotide sequence ID" value="NC_005877.1"/>
</dbReference>
<keyword evidence="1" id="KW-0949">S-adenosyl-L-methionine</keyword>